<dbReference type="Ensembl" id="ENSTRUT00000051283.2">
    <property type="protein sequence ID" value="ENSTRUP00000053650.2"/>
    <property type="gene ID" value="ENSTRUG00000023362.2"/>
</dbReference>
<evidence type="ECO:0000256" key="2">
    <source>
        <dbReference type="SAM" id="MobiDB-lite"/>
    </source>
</evidence>
<evidence type="ECO:0008006" key="5">
    <source>
        <dbReference type="Google" id="ProtNLM"/>
    </source>
</evidence>
<sequence>MANSNCLNLDVLMEKFIHLEQKMTEVTTKNSMLEARLEDEDKLLKFYMNKEKSLVDERDGLLISLNRLQQCLQEQSHLRVENNRLKTDLADLEQQNKKREESKDAEVKKLLELKDLDLEEMKTRLKNQEKERQSELLRLQMEFGAKLARVQSSAQWSQQQQQQPQLPQQQLPQQWQHSPNGPGLLPHTFFKRKLHFLQEEKNREIVALRQRIKELEENQHSCRCLKRRKM</sequence>
<evidence type="ECO:0000256" key="1">
    <source>
        <dbReference type="SAM" id="Coils"/>
    </source>
</evidence>
<name>A0A3B5KE46_TAKRU</name>
<dbReference type="PANTHER" id="PTHR35253">
    <property type="entry name" value="COILED-COIL DOMAIN-CONTAINING PROTEIN 152"/>
    <property type="match status" value="1"/>
</dbReference>
<dbReference type="GeneID" id="105416524"/>
<dbReference type="InterPro" id="IPR038827">
    <property type="entry name" value="CCDC152"/>
</dbReference>
<reference evidence="3" key="3">
    <citation type="submission" date="2025-09" db="UniProtKB">
        <authorList>
            <consortium name="Ensembl"/>
        </authorList>
    </citation>
    <scope>IDENTIFICATION</scope>
</reference>
<keyword evidence="1" id="KW-0175">Coiled coil</keyword>
<dbReference type="STRING" id="31033.ENSTRUP00000053650"/>
<accession>A0A3B5KE46</accession>
<evidence type="ECO:0000313" key="4">
    <source>
        <dbReference type="Proteomes" id="UP000005226"/>
    </source>
</evidence>
<reference evidence="3" key="2">
    <citation type="submission" date="2025-08" db="UniProtKB">
        <authorList>
            <consortium name="Ensembl"/>
        </authorList>
    </citation>
    <scope>IDENTIFICATION</scope>
</reference>
<feature type="coiled-coil region" evidence="1">
    <location>
        <begin position="75"/>
        <end position="138"/>
    </location>
</feature>
<dbReference type="PANTHER" id="PTHR35253:SF1">
    <property type="entry name" value="COILED-COIL DOMAIN-CONTAINING PROTEIN 152"/>
    <property type="match status" value="1"/>
</dbReference>
<dbReference type="KEGG" id="tru:105416524"/>
<dbReference type="GeneTree" id="ENSGT00390000010075"/>
<protein>
    <recommendedName>
        <fullName evidence="5">Coiled-coil domain containing 152</fullName>
    </recommendedName>
</protein>
<dbReference type="OrthoDB" id="10053382at2759"/>
<feature type="compositionally biased region" description="Low complexity" evidence="2">
    <location>
        <begin position="154"/>
        <end position="176"/>
    </location>
</feature>
<gene>
    <name evidence="3" type="primary">ccdc152</name>
</gene>
<reference evidence="3 4" key="1">
    <citation type="journal article" date="2011" name="Genome Biol. Evol.">
        <title>Integration of the genetic map and genome assembly of fugu facilitates insights into distinct features of genome evolution in teleosts and mammals.</title>
        <authorList>
            <person name="Kai W."/>
            <person name="Kikuchi K."/>
            <person name="Tohari S."/>
            <person name="Chew A.K."/>
            <person name="Tay A."/>
            <person name="Fujiwara A."/>
            <person name="Hosoya S."/>
            <person name="Suetake H."/>
            <person name="Naruse K."/>
            <person name="Brenner S."/>
            <person name="Suzuki Y."/>
            <person name="Venkatesh B."/>
        </authorList>
    </citation>
    <scope>NUCLEOTIDE SEQUENCE [LARGE SCALE GENOMIC DNA]</scope>
</reference>
<proteinExistence type="predicted"/>
<dbReference type="Proteomes" id="UP000005226">
    <property type="component" value="Chromosome 6"/>
</dbReference>
<feature type="region of interest" description="Disordered" evidence="2">
    <location>
        <begin position="154"/>
        <end position="185"/>
    </location>
</feature>
<dbReference type="InParanoid" id="A0A3B5KE46"/>
<evidence type="ECO:0000313" key="3">
    <source>
        <dbReference type="Ensembl" id="ENSTRUP00000053650.2"/>
    </source>
</evidence>
<organism evidence="3 4">
    <name type="scientific">Takifugu rubripes</name>
    <name type="common">Japanese pufferfish</name>
    <name type="synonym">Fugu rubripes</name>
    <dbReference type="NCBI Taxonomy" id="31033"/>
    <lineage>
        <taxon>Eukaryota</taxon>
        <taxon>Metazoa</taxon>
        <taxon>Chordata</taxon>
        <taxon>Craniata</taxon>
        <taxon>Vertebrata</taxon>
        <taxon>Euteleostomi</taxon>
        <taxon>Actinopterygii</taxon>
        <taxon>Neopterygii</taxon>
        <taxon>Teleostei</taxon>
        <taxon>Neoteleostei</taxon>
        <taxon>Acanthomorphata</taxon>
        <taxon>Eupercaria</taxon>
        <taxon>Tetraodontiformes</taxon>
        <taxon>Tetradontoidea</taxon>
        <taxon>Tetraodontidae</taxon>
        <taxon>Takifugu</taxon>
    </lineage>
</organism>
<dbReference type="CTD" id="100129792"/>
<dbReference type="RefSeq" id="XP_011602775.2">
    <property type="nucleotide sequence ID" value="XM_011604473.2"/>
</dbReference>
<dbReference type="AlphaFoldDB" id="A0A3B5KE46"/>
<keyword evidence="4" id="KW-1185">Reference proteome</keyword>